<evidence type="ECO:0000256" key="3">
    <source>
        <dbReference type="ARBA" id="ARBA00022448"/>
    </source>
</evidence>
<keyword evidence="3" id="KW-0813">Transport</keyword>
<name>A0A5C5XWX1_9BACT</name>
<evidence type="ECO:0000256" key="2">
    <source>
        <dbReference type="ARBA" id="ARBA00007246"/>
    </source>
</evidence>
<gene>
    <name evidence="12" type="ORF">Pla123a_44400</name>
</gene>
<evidence type="ECO:0000313" key="13">
    <source>
        <dbReference type="Proteomes" id="UP000318478"/>
    </source>
</evidence>
<evidence type="ECO:0000256" key="4">
    <source>
        <dbReference type="ARBA" id="ARBA00022475"/>
    </source>
</evidence>
<dbReference type="PANTHER" id="PTHR38831:SF2">
    <property type="entry name" value="TYPE II SECRETION SYSTEM PROTEIN K"/>
    <property type="match status" value="1"/>
</dbReference>
<dbReference type="Proteomes" id="UP000318478">
    <property type="component" value="Unassembled WGS sequence"/>
</dbReference>
<evidence type="ECO:0000256" key="1">
    <source>
        <dbReference type="ARBA" id="ARBA00004533"/>
    </source>
</evidence>
<evidence type="ECO:0000256" key="6">
    <source>
        <dbReference type="ARBA" id="ARBA00022692"/>
    </source>
</evidence>
<sequence length="520" mass="55837">MSGPILTDGRRGSVLLVVLVVVALMTIGGMAYFDWSFIEHRAAQAYARQIQSRALADSGIVMVETLLLEEPLVLEQQGGLYQNPSLFQGVVISDSDAAALRARVSIVAPLMDYGEYIGYRFGLENESARLNLNTLLLADDYAENGARLQLMALPGMTESIADAILDWLDEDDDIRDLGAESQYYSSLDEPYEPINGPLESIDQLLMVRDVSVDLLYGLDSDRNGVVSPAESMRVLPGEIDNSTGQMNRGWAAYFTLYSAEALLTPEGEAKIDVNMEDLEELHSLLEAALGVEQANFIVAYRQGGAADADANNNAISAAGVSIDFQQPGSETITSLLSLVGVDVEFSDNGAPAVLRSPFPESAGSYGSFLPDLLDNLTVSSSETMVGRLNVNQAPRALLNSIPNMPVEAVEQIIAARTPEVTPDRPERRHAEWIMMDGIVDLETMKQLAPLLTGGGDVYRVQSIGFFDEEGPSTRIEAVIDDTGPTPKLLSRLDLTPLGAGYSAAELGATDPTAAGDSPAP</sequence>
<dbReference type="AlphaFoldDB" id="A0A5C5XWX1"/>
<protein>
    <submittedName>
        <fullName evidence="12">General secretion pathway protein K</fullName>
    </submittedName>
</protein>
<keyword evidence="4" id="KW-1003">Cell membrane</keyword>
<evidence type="ECO:0000313" key="12">
    <source>
        <dbReference type="EMBL" id="TWT67011.1"/>
    </source>
</evidence>
<keyword evidence="13" id="KW-1185">Reference proteome</keyword>
<feature type="transmembrane region" description="Helical" evidence="10">
    <location>
        <begin position="12"/>
        <end position="33"/>
    </location>
</feature>
<evidence type="ECO:0000256" key="7">
    <source>
        <dbReference type="ARBA" id="ARBA00022927"/>
    </source>
</evidence>
<dbReference type="SUPFAM" id="SSF158544">
    <property type="entry name" value="GspK insert domain-like"/>
    <property type="match status" value="1"/>
</dbReference>
<evidence type="ECO:0000256" key="5">
    <source>
        <dbReference type="ARBA" id="ARBA00022519"/>
    </source>
</evidence>
<accession>A0A5C5XWX1</accession>
<keyword evidence="9 10" id="KW-0472">Membrane</keyword>
<keyword evidence="5" id="KW-0997">Cell inner membrane</keyword>
<dbReference type="InterPro" id="IPR049031">
    <property type="entry name" value="T2SSK_SAM-like_1st"/>
</dbReference>
<evidence type="ECO:0000256" key="9">
    <source>
        <dbReference type="ARBA" id="ARBA00023136"/>
    </source>
</evidence>
<dbReference type="InterPro" id="IPR005628">
    <property type="entry name" value="GspK"/>
</dbReference>
<dbReference type="EMBL" id="SJPO01000013">
    <property type="protein sequence ID" value="TWT67011.1"/>
    <property type="molecule type" value="Genomic_DNA"/>
</dbReference>
<evidence type="ECO:0000256" key="8">
    <source>
        <dbReference type="ARBA" id="ARBA00022989"/>
    </source>
</evidence>
<dbReference type="GO" id="GO:0005886">
    <property type="term" value="C:plasma membrane"/>
    <property type="evidence" value="ECO:0007669"/>
    <property type="project" value="UniProtKB-SubCell"/>
</dbReference>
<reference evidence="12 13" key="1">
    <citation type="submission" date="2019-02" db="EMBL/GenBank/DDBJ databases">
        <title>Deep-cultivation of Planctomycetes and their phenomic and genomic characterization uncovers novel biology.</title>
        <authorList>
            <person name="Wiegand S."/>
            <person name="Jogler M."/>
            <person name="Boedeker C."/>
            <person name="Pinto D."/>
            <person name="Vollmers J."/>
            <person name="Rivas-Marin E."/>
            <person name="Kohn T."/>
            <person name="Peeters S.H."/>
            <person name="Heuer A."/>
            <person name="Rast P."/>
            <person name="Oberbeckmann S."/>
            <person name="Bunk B."/>
            <person name="Jeske O."/>
            <person name="Meyerdierks A."/>
            <person name="Storesund J.E."/>
            <person name="Kallscheuer N."/>
            <person name="Luecker S."/>
            <person name="Lage O.M."/>
            <person name="Pohl T."/>
            <person name="Merkel B.J."/>
            <person name="Hornburger P."/>
            <person name="Mueller R.-W."/>
            <person name="Bruemmer F."/>
            <person name="Labrenz M."/>
            <person name="Spormann A.M."/>
            <person name="Op Den Camp H."/>
            <person name="Overmann J."/>
            <person name="Amann R."/>
            <person name="Jetten M.S.M."/>
            <person name="Mascher T."/>
            <person name="Medema M.H."/>
            <person name="Devos D.P."/>
            <person name="Kaster A.-K."/>
            <person name="Ovreas L."/>
            <person name="Rohde M."/>
            <person name="Galperin M.Y."/>
            <person name="Jogler C."/>
        </authorList>
    </citation>
    <scope>NUCLEOTIDE SEQUENCE [LARGE SCALE GENOMIC DNA]</scope>
    <source>
        <strain evidence="12 13">Pla123a</strain>
    </source>
</reference>
<dbReference type="InterPro" id="IPR038072">
    <property type="entry name" value="GspK_central_sf"/>
</dbReference>
<keyword evidence="6 10" id="KW-0812">Transmembrane</keyword>
<dbReference type="Gene3D" id="1.10.40.60">
    <property type="entry name" value="EpsJ-like"/>
    <property type="match status" value="1"/>
</dbReference>
<proteinExistence type="inferred from homology"/>
<evidence type="ECO:0000256" key="10">
    <source>
        <dbReference type="SAM" id="Phobius"/>
    </source>
</evidence>
<organism evidence="12 13">
    <name type="scientific">Posidoniimonas polymericola</name>
    <dbReference type="NCBI Taxonomy" id="2528002"/>
    <lineage>
        <taxon>Bacteria</taxon>
        <taxon>Pseudomonadati</taxon>
        <taxon>Planctomycetota</taxon>
        <taxon>Planctomycetia</taxon>
        <taxon>Pirellulales</taxon>
        <taxon>Lacipirellulaceae</taxon>
        <taxon>Posidoniimonas</taxon>
    </lineage>
</organism>
<dbReference type="OrthoDB" id="260436at2"/>
<keyword evidence="8 10" id="KW-1133">Transmembrane helix</keyword>
<feature type="domain" description="T2SS protein K first SAM-like" evidence="11">
    <location>
        <begin position="128"/>
        <end position="214"/>
    </location>
</feature>
<dbReference type="GO" id="GO:0009306">
    <property type="term" value="P:protein secretion"/>
    <property type="evidence" value="ECO:0007669"/>
    <property type="project" value="InterPro"/>
</dbReference>
<dbReference type="PANTHER" id="PTHR38831">
    <property type="entry name" value="TYPE II SECRETION SYSTEM PROTEIN K"/>
    <property type="match status" value="1"/>
</dbReference>
<dbReference type="RefSeq" id="WP_146591018.1">
    <property type="nucleotide sequence ID" value="NZ_SJPO01000013.1"/>
</dbReference>
<keyword evidence="7" id="KW-0653">Protein transport</keyword>
<comment type="similarity">
    <text evidence="2">Belongs to the GSP K family.</text>
</comment>
<comment type="subcellular location">
    <subcellularLocation>
        <location evidence="1">Cell inner membrane</location>
    </subcellularLocation>
</comment>
<evidence type="ECO:0000259" key="11">
    <source>
        <dbReference type="Pfam" id="PF21687"/>
    </source>
</evidence>
<dbReference type="Pfam" id="PF21687">
    <property type="entry name" value="T2SSK_1st"/>
    <property type="match status" value="1"/>
</dbReference>
<comment type="caution">
    <text evidence="12">The sequence shown here is derived from an EMBL/GenBank/DDBJ whole genome shotgun (WGS) entry which is preliminary data.</text>
</comment>